<dbReference type="EMBL" id="AXUT01000078">
    <property type="protein sequence ID" value="ESU81068.1"/>
    <property type="molecule type" value="Genomic_DNA"/>
</dbReference>
<proteinExistence type="predicted"/>
<reference evidence="2 3" key="1">
    <citation type="submission" date="2013-10" db="EMBL/GenBank/DDBJ databases">
        <title>Draft genomes and the virulence plasmids of Sd1617 vaccine constructs: WRSd3 and WRSd5.</title>
        <authorList>
            <person name="Aksomboon Vongsawan A."/>
            <person name="Venkatesan M.M."/>
            <person name="Vaisvil B."/>
            <person name="Emel G."/>
            <person name="Kepatral V."/>
            <person name="Sethabutr O."/>
            <person name="Serichantalergs O."/>
            <person name="Mason C."/>
        </authorList>
    </citation>
    <scope>NUCLEOTIDE SEQUENCE [LARGE SCALE GENOMIC DNA]</scope>
    <source>
        <strain evidence="2 3">WRSd3</strain>
    </source>
</reference>
<accession>A0A090NYD4</accession>
<name>A0A090NYD4_SHIDY</name>
<dbReference type="Proteomes" id="UP000017944">
    <property type="component" value="Unassembled WGS sequence"/>
</dbReference>
<evidence type="ECO:0000313" key="3">
    <source>
        <dbReference type="Proteomes" id="UP000017944"/>
    </source>
</evidence>
<feature type="region of interest" description="Disordered" evidence="1">
    <location>
        <begin position="26"/>
        <end position="47"/>
    </location>
</feature>
<evidence type="ECO:0000256" key="1">
    <source>
        <dbReference type="SAM" id="MobiDB-lite"/>
    </source>
</evidence>
<evidence type="ECO:0000313" key="2">
    <source>
        <dbReference type="EMBL" id="ESU81068.1"/>
    </source>
</evidence>
<sequence length="47" mass="5038">MHHQGKVGTSGELSNVLINIRGLNTERYTAGQSDDKSGKSHNLALTT</sequence>
<dbReference type="AlphaFoldDB" id="A0A090NYD4"/>
<comment type="caution">
    <text evidence="2">The sequence shown here is derived from an EMBL/GenBank/DDBJ whole genome shotgun (WGS) entry which is preliminary data.</text>
</comment>
<protein>
    <submittedName>
        <fullName evidence="2">Uncharacterized protein</fullName>
    </submittedName>
</protein>
<gene>
    <name evidence="2" type="ORF">WRSd3_01039</name>
</gene>
<organism evidence="2 3">
    <name type="scientific">Shigella dysenteriae WRSd3</name>
    <dbReference type="NCBI Taxonomy" id="1401327"/>
    <lineage>
        <taxon>Bacteria</taxon>
        <taxon>Pseudomonadati</taxon>
        <taxon>Pseudomonadota</taxon>
        <taxon>Gammaproteobacteria</taxon>
        <taxon>Enterobacterales</taxon>
        <taxon>Enterobacteriaceae</taxon>
        <taxon>Shigella</taxon>
    </lineage>
</organism>